<dbReference type="PANTHER" id="PTHR19376">
    <property type="entry name" value="DNA-DIRECTED RNA POLYMERASE"/>
    <property type="match status" value="1"/>
</dbReference>
<feature type="binding site" evidence="9">
    <location>
        <position position="128"/>
    </location>
    <ligand>
        <name>Zn(2+)</name>
        <dbReference type="ChEBI" id="CHEBI:29105"/>
    </ligand>
</feature>
<evidence type="ECO:0000313" key="12">
    <source>
        <dbReference type="EMBL" id="ALO62663.1"/>
    </source>
</evidence>
<comment type="subunit">
    <text evidence="9">In plastids the minimal PEP RNA polymerase catalytic core is composed of four subunits: alpha, beta, beta', and beta''. When a (nuclear-encoded) sigma factor is associated with the core the holoenzyme is formed, which can initiate transcription.</text>
</comment>
<comment type="function">
    <text evidence="1 9 10">DNA-dependent RNA polymerase catalyzes the transcription of DNA into RNA using the four ribonucleoside triphosphates as substrates.</text>
</comment>
<dbReference type="InterPro" id="IPR007080">
    <property type="entry name" value="RNA_pol_Rpb1_1"/>
</dbReference>
<dbReference type="Pfam" id="PF04997">
    <property type="entry name" value="RNA_pol_Rpb1_1"/>
    <property type="match status" value="2"/>
</dbReference>
<geneLocation type="chloroplast" evidence="12"/>
<accession>A0A0S2LMW8</accession>
<evidence type="ECO:0000259" key="11">
    <source>
        <dbReference type="SMART" id="SM00663"/>
    </source>
</evidence>
<protein>
    <recommendedName>
        <fullName evidence="9">DNA-directed RNA polymerase subunit beta'</fullName>
        <ecNumber evidence="9">2.7.7.6</ecNumber>
    </recommendedName>
    <alternativeName>
        <fullName evidence="9">PEP</fullName>
    </alternativeName>
    <alternativeName>
        <fullName evidence="9">Plastid-encoded RNA polymerase subunit beta'</fullName>
        <shortName evidence="9">RNA polymerase subunit beta'</shortName>
    </alternativeName>
</protein>
<feature type="binding site" evidence="9">
    <location>
        <position position="2024"/>
    </location>
    <ligand>
        <name>Mg(2+)</name>
        <dbReference type="ChEBI" id="CHEBI:18420"/>
    </ligand>
</feature>
<dbReference type="InterPro" id="IPR045867">
    <property type="entry name" value="DNA-dir_RpoC_beta_prime"/>
</dbReference>
<evidence type="ECO:0000256" key="1">
    <source>
        <dbReference type="ARBA" id="ARBA00004026"/>
    </source>
</evidence>
<name>A0A0S2LMW8_TRETR</name>
<evidence type="ECO:0000256" key="10">
    <source>
        <dbReference type="RuleBase" id="RU004279"/>
    </source>
</evidence>
<keyword evidence="6 9" id="KW-0548">Nucleotidyltransferase</keyword>
<keyword evidence="12" id="KW-0150">Chloroplast</keyword>
<dbReference type="Pfam" id="PF04983">
    <property type="entry name" value="RNA_pol_Rpb1_3"/>
    <property type="match status" value="1"/>
</dbReference>
<dbReference type="InterPro" id="IPR000722">
    <property type="entry name" value="RNA_pol_asu"/>
</dbReference>
<dbReference type="InterPro" id="IPR007066">
    <property type="entry name" value="RNA_pol_Rpb1_3"/>
</dbReference>
<organism evidence="12">
    <name type="scientific">Treubaria triappendiculata</name>
    <name type="common">Green alga</name>
    <dbReference type="NCBI Taxonomy" id="1755147"/>
    <lineage>
        <taxon>Eukaryota</taxon>
        <taxon>Viridiplantae</taxon>
        <taxon>Chlorophyta</taxon>
        <taxon>core chlorophytes</taxon>
        <taxon>Chlorophyceae</taxon>
        <taxon>Treubariaceae</taxon>
        <taxon>Treubaria</taxon>
    </lineage>
</organism>
<gene>
    <name evidence="9 12" type="primary">rpoC1</name>
</gene>
<evidence type="ECO:0000256" key="4">
    <source>
        <dbReference type="ARBA" id="ARBA00022640"/>
    </source>
</evidence>
<dbReference type="InterPro" id="IPR034678">
    <property type="entry name" value="RNApol_RpoC1"/>
</dbReference>
<evidence type="ECO:0000256" key="3">
    <source>
        <dbReference type="ARBA" id="ARBA00022478"/>
    </source>
</evidence>
<feature type="domain" description="RNA polymerase N-terminal" evidence="11">
    <location>
        <begin position="1797"/>
        <end position="2078"/>
    </location>
</feature>
<dbReference type="GO" id="GO:0003677">
    <property type="term" value="F:DNA binding"/>
    <property type="evidence" value="ECO:0007669"/>
    <property type="project" value="UniProtKB-UniRule"/>
</dbReference>
<evidence type="ECO:0000256" key="7">
    <source>
        <dbReference type="ARBA" id="ARBA00023163"/>
    </source>
</evidence>
<feature type="binding site" evidence="9">
    <location>
        <position position="2028"/>
    </location>
    <ligand>
        <name>Mg(2+)</name>
        <dbReference type="ChEBI" id="CHEBI:18420"/>
    </ligand>
</feature>
<evidence type="ECO:0000256" key="5">
    <source>
        <dbReference type="ARBA" id="ARBA00022679"/>
    </source>
</evidence>
<evidence type="ECO:0000256" key="6">
    <source>
        <dbReference type="ARBA" id="ARBA00022695"/>
    </source>
</evidence>
<dbReference type="RefSeq" id="YP_009184601.1">
    <property type="nucleotide sequence ID" value="NC_028578.1"/>
</dbReference>
<dbReference type="InterPro" id="IPR044893">
    <property type="entry name" value="RNA_pol_Rpb1_clamp_domain"/>
</dbReference>
<evidence type="ECO:0000256" key="8">
    <source>
        <dbReference type="ARBA" id="ARBA00048552"/>
    </source>
</evidence>
<evidence type="ECO:0000256" key="2">
    <source>
        <dbReference type="ARBA" id="ARBA00007207"/>
    </source>
</evidence>
<dbReference type="GeneID" id="26378114"/>
<feature type="binding site" evidence="9">
    <location>
        <position position="131"/>
    </location>
    <ligand>
        <name>Zn(2+)</name>
        <dbReference type="ChEBI" id="CHEBI:29105"/>
    </ligand>
</feature>
<keyword evidence="9" id="KW-0479">Metal-binding</keyword>
<dbReference type="EC" id="2.7.7.6" evidence="9"/>
<dbReference type="EMBL" id="KT625410">
    <property type="protein sequence ID" value="ALO62663.1"/>
    <property type="molecule type" value="Genomic_DNA"/>
</dbReference>
<keyword evidence="5 9" id="KW-0808">Transferase</keyword>
<dbReference type="GO" id="GO:0008270">
    <property type="term" value="F:zinc ion binding"/>
    <property type="evidence" value="ECO:0007669"/>
    <property type="project" value="UniProtKB-UniRule"/>
</dbReference>
<comment type="catalytic activity">
    <reaction evidence="8 9 10">
        <text>RNA(n) + a ribonucleoside 5'-triphosphate = RNA(n+1) + diphosphate</text>
        <dbReference type="Rhea" id="RHEA:21248"/>
        <dbReference type="Rhea" id="RHEA-COMP:14527"/>
        <dbReference type="Rhea" id="RHEA-COMP:17342"/>
        <dbReference type="ChEBI" id="CHEBI:33019"/>
        <dbReference type="ChEBI" id="CHEBI:61557"/>
        <dbReference type="ChEBI" id="CHEBI:140395"/>
        <dbReference type="EC" id="2.7.7.6"/>
    </reaction>
</comment>
<dbReference type="Gene3D" id="1.10.40.90">
    <property type="match status" value="1"/>
</dbReference>
<comment type="similarity">
    <text evidence="2 9">Belongs to the RNA polymerase beta' chain family. RpoC1 subfamily.</text>
</comment>
<dbReference type="Gene3D" id="2.40.40.20">
    <property type="match status" value="1"/>
</dbReference>
<dbReference type="GO" id="GO:0000428">
    <property type="term" value="C:DNA-directed RNA polymerase complex"/>
    <property type="evidence" value="ECO:0007669"/>
    <property type="project" value="UniProtKB-KW"/>
</dbReference>
<keyword evidence="9" id="KW-0862">Zinc</keyword>
<feature type="binding site" evidence="9">
    <location>
        <position position="2026"/>
    </location>
    <ligand>
        <name>Mg(2+)</name>
        <dbReference type="ChEBI" id="CHEBI:18420"/>
    </ligand>
</feature>
<comment type="cofactor">
    <cofactor evidence="9">
        <name>Zn(2+)</name>
        <dbReference type="ChEBI" id="CHEBI:29105"/>
    </cofactor>
    <text evidence="9">Binds 1 Zn(2+) ion per subunit.</text>
</comment>
<dbReference type="GO" id="GO:0003899">
    <property type="term" value="F:DNA-directed RNA polymerase activity"/>
    <property type="evidence" value="ECO:0007669"/>
    <property type="project" value="UniProtKB-UniRule"/>
</dbReference>
<feature type="binding site" evidence="9">
    <location>
        <position position="101"/>
    </location>
    <ligand>
        <name>Zn(2+)</name>
        <dbReference type="ChEBI" id="CHEBI:29105"/>
    </ligand>
</feature>
<reference evidence="12" key="1">
    <citation type="journal article" date="2015" name="BMC Evol. Biol.">
        <title>Chloroplast phylogenomic analysis of chlorophyte green algae identifies a novel lineage sister to the Sphaeropleales (Chlorophyceae).</title>
        <authorList>
            <person name="Lemieux C."/>
            <person name="Vincent A.T."/>
            <person name="Labarre A."/>
            <person name="Otis C."/>
            <person name="Turmel M."/>
        </authorList>
    </citation>
    <scope>NUCLEOTIDE SEQUENCE</scope>
</reference>
<dbReference type="Pfam" id="PF00623">
    <property type="entry name" value="RNA_pol_Rpb1_2"/>
    <property type="match status" value="2"/>
</dbReference>
<keyword evidence="9" id="KW-0460">Magnesium</keyword>
<evidence type="ECO:0000256" key="9">
    <source>
        <dbReference type="HAMAP-Rule" id="MF_01323"/>
    </source>
</evidence>
<keyword evidence="7 9" id="KW-0804">Transcription</keyword>
<dbReference type="GO" id="GO:0006351">
    <property type="term" value="P:DNA-templated transcription"/>
    <property type="evidence" value="ECO:0007669"/>
    <property type="project" value="UniProtKB-UniRule"/>
</dbReference>
<dbReference type="SUPFAM" id="SSF64484">
    <property type="entry name" value="beta and beta-prime subunits of DNA dependent RNA-polymerase"/>
    <property type="match status" value="2"/>
</dbReference>
<dbReference type="PANTHER" id="PTHR19376:SF54">
    <property type="entry name" value="DNA-DIRECTED RNA POLYMERASE SUBUNIT BETA"/>
    <property type="match status" value="1"/>
</dbReference>
<dbReference type="GO" id="GO:0000287">
    <property type="term" value="F:magnesium ion binding"/>
    <property type="evidence" value="ECO:0007669"/>
    <property type="project" value="UniProtKB-UniRule"/>
</dbReference>
<comment type="subcellular location">
    <subcellularLocation>
        <location evidence="9">Plastid</location>
        <location evidence="9">Chloroplast</location>
    </subcellularLocation>
</comment>
<dbReference type="Gene3D" id="1.10.274.100">
    <property type="entry name" value="RNA polymerase Rpb1, domain 3"/>
    <property type="match status" value="1"/>
</dbReference>
<dbReference type="SMART" id="SM00663">
    <property type="entry name" value="RPOLA_N"/>
    <property type="match status" value="1"/>
</dbReference>
<feature type="binding site" evidence="9">
    <location>
        <position position="103"/>
    </location>
    <ligand>
        <name>Zn(2+)</name>
        <dbReference type="ChEBI" id="CHEBI:29105"/>
    </ligand>
</feature>
<sequence length="2193" mass="261740">MENINKKISPICFVENPYPVIKLPEKKKNLKSYAKLYELKLVTLGLASPSRIKQWAEKLLPNGKILGQVTNPNTFHHNTFKPQKGGLFCERIFGPLNDFECSCGKSQRPSHQELNNLLEVKQKKRKFCSECDVEYTWSIIRRYQLGYIQLVSPVTHTWYLKGSPSYLSILLDMKKKNLEQIVYCSTTLTLEFASKIHSLNFLPSLPFNIYSLWKKIMDTNLTNNKLHGNLNNINRKDYLDVENNDLLKESKEKNFSWKQKKKLSFSSFSYSYQSNLKQVFKYLQTSPKRFTHWREIYFFIKKLEKKINLKNQISEFESKYFLENFRILKIFPKYILQNFLKKKKLKKSQTFFHFVFKNFYKKSHRIVLKIIEKFLKQNHAFFLTKTYLVEKKNILKQIQFFFQLHIHNILNNKILKKFRFLKNSLDKKQHFANRYIRKNINTSEINSYNFAATQKIHFSNKEFYVSTPVIKRRLSLESIMSINKYNSNNEWLKSFHDLNKHTKLESTNFFSCHFEKYLTLSLFFTSYFKNSKKNFNMFKSEKNFINEISCDNTYLSYDKKKQYYNNKIFYRTKFVKKYVQKFVIKNLLSVDSTSQFDKIIKQDKFSFFSYFKKVETKRKEHRVSISQKKSSTFLFLKGKKRIFYEYFKKFSNTFWNQQLSKINLSTNFIKKIKKKYQKETKEFNFIENLKLSTLISIQRIKKQNNFKNFFNLKKRINKFPKKSNTFRYFTKNNINLLTEVLSDKDRRDANPFFYKDQQKKLSSSFFYQQKRHWHGKEKNIFIYHFIPLNIYELNYSFTNYSKNIYANASSSQNSSALIFPFISERNSKLSNFIATTDINSVPLETLFQTWLNIDFKIKNSYETESNISECEFDQFIIPAILFKNIVQANKVSRFPLFLDRKTVFAQSTFLKPSLDNFQQEKIQFSRYSKKPFSFEEDQFEKVLQSKKSSSQEKLIFRDQKEKNFISKNSKTFISPNFFYFQYFKKKSFWNKMFIAKRSKKNSFFISILCSQMIKFLCYKQILQEIYDIFLKVQNKIILKFILTFPQKSYKIDNDYFIWNFSKQFFIQQQIPNNLYFSKSKIFLQKSEKNKFDLQLNSNGFFNILKPAKFNNSLFHSKKKKLLFCLPLELFSLNWFLSKLPITLTAKYSKNIYKDKYKEKVLLTNEDLFAKIDSGFSQKIFDYQISKAFDNVYTNIRINNYYPKSDKKIVKTLTIDQINKDFESIVILNELQIKSNRMSLQRDQIIKTKSNLNLLNKLTNWSQFFSLVKKQRQKNLSLVSFSLFSFKTLKLKKTSTIRYFPSQGFFKICDTASRKVSANALFTNNSDSNFQIKNQKISNTLFCYLKKLQNKKKWCQFFFLTQKQEKKCLNNLSKKKNYYLLNCQLEYKIKSVLNITYISKFVKSSKIKKNEIVFFKHKIKRCFSFFLKTPIFNISEKEEIYLQSNTNKISQYFITLFWKFQSIQCFHSPLEFKKLRNLEGFPPFLNTIQNNYFSSSQSFCIYMKIPIITVFNKSNENSLISNNMTNNLDFQLKSSNPSFSKKFCQSIGKSDYLEMQFVFNIYGTIYEFYKQKIENIKTKKNLFLLANPEIVNIWNDLVSIHKDFYRNKKEIHYLTKQLMKFNSSIIISHEQKKELFRTSLNNNNKLLQKEKKVQSKKFFFNNISFISYRENWQFEKDYENFLFYSSSYYNLKENSIPVYKNHFFSSEYKIPTVGAGLIQHLLSELTFRELKKIDKQNRVELYILNKKIGVYKKHINSNKANEEKSEKKLIFELCKKRDQLIRRTKLTRKIFKKNSRPEWMVLSILPVLPPDLRPILQIQNQIAASDLNRLYQRVIYRNTRLKRFLKDPATSFSYEMKYAQRLLQEAVDNLIDNSKKNRNPETDSKGKPLKSLSDLLKGKHGRFRQNLLGKRVDYSGRSVIVVGPKLKIHQCGLPKEIALELFLPFLLKRLLQYKLAKTVVGAKHFIKKNRIVTYEILSELMSKSVVLLNRAPTLHRLGIQAFQPSLIEGRAILLHPLVCPAFNADFDGDQMAVHLPITLEAQAEAWKLMFSRNNLLSPATGDPVLLPSQDMVLGCYYLTIKNPFRTKIKGSGQYFHNLNSVLKAFNKNELDLHAFIWIKWKGFIENGNDEDEPIEIQVDQFGNRNEFYIKIWQHISFNNLLYSRFIYTTPGRILLNWSINTNLTNTHFFSNEKK</sequence>
<dbReference type="InterPro" id="IPR042102">
    <property type="entry name" value="RNA_pol_Rpb1_3_sf"/>
</dbReference>
<comment type="cofactor">
    <cofactor evidence="9">
        <name>Mg(2+)</name>
        <dbReference type="ChEBI" id="CHEBI:18420"/>
    </cofactor>
    <text evidence="9">Binds 1 Mg(2+) ion per subunit.</text>
</comment>
<dbReference type="InterPro" id="IPR006592">
    <property type="entry name" value="RNA_pol_N"/>
</dbReference>
<dbReference type="Gene3D" id="4.10.860.120">
    <property type="entry name" value="RNA polymerase II, clamp domain"/>
    <property type="match status" value="1"/>
</dbReference>
<keyword evidence="4 12" id="KW-0934">Plastid</keyword>
<dbReference type="GO" id="GO:0009507">
    <property type="term" value="C:chloroplast"/>
    <property type="evidence" value="ECO:0007669"/>
    <property type="project" value="UniProtKB-SubCell"/>
</dbReference>
<keyword evidence="3 9" id="KW-0240">DNA-directed RNA polymerase</keyword>
<dbReference type="HAMAP" id="MF_01323">
    <property type="entry name" value="RNApol_bact_RpoC1"/>
    <property type="match status" value="1"/>
</dbReference>
<proteinExistence type="inferred from homology"/>